<dbReference type="EC" id="3.2.1.4" evidence="3"/>
<evidence type="ECO:0000313" key="9">
    <source>
        <dbReference type="Proteomes" id="UP001518990"/>
    </source>
</evidence>
<comment type="catalytic activity">
    <reaction evidence="1">
        <text>Endohydrolysis of (1-&gt;4)-beta-D-glucosidic linkages in cellulose, lichenin and cereal beta-D-glucans.</text>
        <dbReference type="EC" id="3.2.1.4"/>
    </reaction>
</comment>
<keyword evidence="4 8" id="KW-0378">Hydrolase</keyword>
<dbReference type="InterPro" id="IPR008928">
    <property type="entry name" value="6-hairpin_glycosidase_sf"/>
</dbReference>
<dbReference type="EMBL" id="JACTNF010000003">
    <property type="protein sequence ID" value="MBO1073882.1"/>
    <property type="molecule type" value="Genomic_DNA"/>
</dbReference>
<keyword evidence="9" id="KW-1185">Reference proteome</keyword>
<dbReference type="PRINTS" id="PR00735">
    <property type="entry name" value="GLHYDRLASE8"/>
</dbReference>
<dbReference type="Proteomes" id="UP001518990">
    <property type="component" value="Unassembled WGS sequence"/>
</dbReference>
<keyword evidence="7" id="KW-0624">Polysaccharide degradation</keyword>
<organism evidence="8 9">
    <name type="scientific">Roseomonas marmotae</name>
    <dbReference type="NCBI Taxonomy" id="2768161"/>
    <lineage>
        <taxon>Bacteria</taxon>
        <taxon>Pseudomonadati</taxon>
        <taxon>Pseudomonadota</taxon>
        <taxon>Alphaproteobacteria</taxon>
        <taxon>Acetobacterales</taxon>
        <taxon>Roseomonadaceae</taxon>
        <taxon>Roseomonas</taxon>
    </lineage>
</organism>
<keyword evidence="7" id="KW-0119">Carbohydrate metabolism</keyword>
<evidence type="ECO:0000256" key="4">
    <source>
        <dbReference type="ARBA" id="ARBA00022801"/>
    </source>
</evidence>
<gene>
    <name evidence="8" type="ORF">IAI60_04615</name>
</gene>
<accession>A0ABS3K8U3</accession>
<comment type="caution">
    <text evidence="8">The sequence shown here is derived from an EMBL/GenBank/DDBJ whole genome shotgun (WGS) entry which is preliminary data.</text>
</comment>
<dbReference type="Pfam" id="PF01270">
    <property type="entry name" value="Glyco_hydro_8"/>
    <property type="match status" value="1"/>
</dbReference>
<evidence type="ECO:0000256" key="7">
    <source>
        <dbReference type="ARBA" id="ARBA00023326"/>
    </source>
</evidence>
<dbReference type="GO" id="GO:0016787">
    <property type="term" value="F:hydrolase activity"/>
    <property type="evidence" value="ECO:0007669"/>
    <property type="project" value="UniProtKB-KW"/>
</dbReference>
<proteinExistence type="inferred from homology"/>
<evidence type="ECO:0000256" key="5">
    <source>
        <dbReference type="ARBA" id="ARBA00023001"/>
    </source>
</evidence>
<name>A0ABS3K8U3_9PROT</name>
<dbReference type="SUPFAM" id="SSF48208">
    <property type="entry name" value="Six-hairpin glycosidases"/>
    <property type="match status" value="1"/>
</dbReference>
<dbReference type="InterPro" id="IPR002037">
    <property type="entry name" value="Glyco_hydro_8"/>
</dbReference>
<keyword evidence="5" id="KW-0136">Cellulose degradation</keyword>
<evidence type="ECO:0000256" key="3">
    <source>
        <dbReference type="ARBA" id="ARBA00012601"/>
    </source>
</evidence>
<sequence>MVGRFTRRGLAGLTAAAVWSTARTPGHAELPSTNVATVGRGPCLGEWIAFRERFVAANGRVVDTGNGGISHSEGQGWAMLMAEAHDDRATFDRLLTWTQRNLRRSGDSLYAWRWVPNRVIAVEDTNNASDGDLFIAWALARAARRWQRPELRQLSSAICADLARLCVRQVDGRTLLLPASFGFEHRDAVVVNPSYYVFPALADLAGTARSGGPWMNLYEDGLTLLRDARFGRWGLPADWLRLSRHGGPPSPAPGWAPRFSYDAMRVPLFLAWGGLSLEPAARAAVDFWTTPAHPYQPAWTEFLGDRPAPYPLGTAHRAIARLAAATTPGPVALPGVAEAQDYYAAALTVLSHIALEERLPLTS</sequence>
<keyword evidence="6" id="KW-0326">Glycosidase</keyword>
<comment type="similarity">
    <text evidence="2">Belongs to the glycosyl hydrolase 8 (cellulase D) family.</text>
</comment>
<evidence type="ECO:0000256" key="2">
    <source>
        <dbReference type="ARBA" id="ARBA00009209"/>
    </source>
</evidence>
<evidence type="ECO:0000256" key="6">
    <source>
        <dbReference type="ARBA" id="ARBA00023295"/>
    </source>
</evidence>
<evidence type="ECO:0000256" key="1">
    <source>
        <dbReference type="ARBA" id="ARBA00000966"/>
    </source>
</evidence>
<protein>
    <recommendedName>
        <fullName evidence="3">cellulase</fullName>
        <ecNumber evidence="3">3.2.1.4</ecNumber>
    </recommendedName>
</protein>
<dbReference type="Gene3D" id="1.50.10.10">
    <property type="match status" value="1"/>
</dbReference>
<dbReference type="InterPro" id="IPR012341">
    <property type="entry name" value="6hp_glycosidase-like_sf"/>
</dbReference>
<reference evidence="8 9" key="1">
    <citation type="submission" date="2020-09" db="EMBL/GenBank/DDBJ databases">
        <title>Roseomonas.</title>
        <authorList>
            <person name="Zhu W."/>
        </authorList>
    </citation>
    <scope>NUCLEOTIDE SEQUENCE [LARGE SCALE GENOMIC DNA]</scope>
    <source>
        <strain evidence="8 9">1311</strain>
    </source>
</reference>
<evidence type="ECO:0000313" key="8">
    <source>
        <dbReference type="EMBL" id="MBO1073882.1"/>
    </source>
</evidence>